<feature type="site" description="Interaction with target DNA" evidence="10">
    <location>
        <position position="73"/>
    </location>
</feature>
<keyword evidence="9 10" id="KW-0234">DNA repair</keyword>
<dbReference type="InterPro" id="IPR007581">
    <property type="entry name" value="Endonuclease-V"/>
</dbReference>
<reference evidence="12" key="1">
    <citation type="submission" date="2016-05" db="EMBL/GenBank/DDBJ databases">
        <authorList>
            <person name="Behera P."/>
            <person name="Vaishampayan P."/>
            <person name="Singh N."/>
            <person name="Raina V."/>
            <person name="Suar M."/>
            <person name="Pattnaik A."/>
            <person name="Rastogi G."/>
        </authorList>
    </citation>
    <scope>NUCLEOTIDE SEQUENCE [LARGE SCALE GENOMIC DNA]</scope>
    <source>
        <strain evidence="12">MP23</strain>
    </source>
</reference>
<dbReference type="EC" id="3.1.21.7" evidence="10"/>
<organism evidence="11 12">
    <name type="scientific">Mangrovibacter phragmitis</name>
    <dbReference type="NCBI Taxonomy" id="1691903"/>
    <lineage>
        <taxon>Bacteria</taxon>
        <taxon>Pseudomonadati</taxon>
        <taxon>Pseudomonadota</taxon>
        <taxon>Gammaproteobacteria</taxon>
        <taxon>Enterobacterales</taxon>
        <taxon>Enterobacteriaceae</taxon>
        <taxon>Mangrovibacter</taxon>
    </lineage>
</organism>
<feature type="binding site" evidence="10">
    <location>
        <position position="35"/>
    </location>
    <ligand>
        <name>Mg(2+)</name>
        <dbReference type="ChEBI" id="CHEBI:18420"/>
    </ligand>
</feature>
<comment type="caution">
    <text evidence="11">The sequence shown here is derived from an EMBL/GenBank/DDBJ whole genome shotgun (WGS) entry which is preliminary data.</text>
</comment>
<dbReference type="PANTHER" id="PTHR28511:SF1">
    <property type="entry name" value="ENDONUCLEASE V"/>
    <property type="match status" value="1"/>
</dbReference>
<dbReference type="GO" id="GO:0005737">
    <property type="term" value="C:cytoplasm"/>
    <property type="evidence" value="ECO:0007669"/>
    <property type="project" value="UniProtKB-SubCell"/>
</dbReference>
<keyword evidence="12" id="KW-1185">Reference proteome</keyword>
<name>A0A1B7L4K7_9ENTR</name>
<dbReference type="CDD" id="cd06559">
    <property type="entry name" value="Endonuclease_V"/>
    <property type="match status" value="1"/>
</dbReference>
<keyword evidence="7 10" id="KW-0378">Hydrolase</keyword>
<dbReference type="STRING" id="1691903.A9B99_22110"/>
<feature type="binding site" evidence="10">
    <location>
        <position position="103"/>
    </location>
    <ligand>
        <name>Mg(2+)</name>
        <dbReference type="ChEBI" id="CHEBI:18420"/>
    </ligand>
</feature>
<evidence type="ECO:0000256" key="4">
    <source>
        <dbReference type="ARBA" id="ARBA00022723"/>
    </source>
</evidence>
<evidence type="ECO:0000313" key="11">
    <source>
        <dbReference type="EMBL" id="OAT77354.1"/>
    </source>
</evidence>
<evidence type="ECO:0000256" key="3">
    <source>
        <dbReference type="ARBA" id="ARBA00022722"/>
    </source>
</evidence>
<dbReference type="Gene3D" id="3.30.2170.10">
    <property type="entry name" value="archaeoglobus fulgidus dsm 4304 superfamily"/>
    <property type="match status" value="1"/>
</dbReference>
<comment type="cofactor">
    <cofactor evidence="10">
        <name>Mg(2+)</name>
        <dbReference type="ChEBI" id="CHEBI:18420"/>
    </cofactor>
</comment>
<dbReference type="FunFam" id="3.30.2170.10:FF:000001">
    <property type="entry name" value="Endonuclease V"/>
    <property type="match status" value="1"/>
</dbReference>
<dbReference type="GO" id="GO:0016891">
    <property type="term" value="F:RNA endonuclease activity producing 5'-phosphomonoesters, hydrolytic mechanism"/>
    <property type="evidence" value="ECO:0007669"/>
    <property type="project" value="TreeGrafter"/>
</dbReference>
<accession>A0A1B7L4K7</accession>
<evidence type="ECO:0000256" key="5">
    <source>
        <dbReference type="ARBA" id="ARBA00022759"/>
    </source>
</evidence>
<dbReference type="GO" id="GO:0006281">
    <property type="term" value="P:DNA repair"/>
    <property type="evidence" value="ECO:0007669"/>
    <property type="project" value="UniProtKB-UniRule"/>
</dbReference>
<evidence type="ECO:0000256" key="2">
    <source>
        <dbReference type="ARBA" id="ARBA00022490"/>
    </source>
</evidence>
<keyword evidence="6 10" id="KW-0227">DNA damage</keyword>
<evidence type="ECO:0000256" key="7">
    <source>
        <dbReference type="ARBA" id="ARBA00022801"/>
    </source>
</evidence>
<evidence type="ECO:0000256" key="9">
    <source>
        <dbReference type="ARBA" id="ARBA00023204"/>
    </source>
</evidence>
<dbReference type="GO" id="GO:0043737">
    <property type="term" value="F:deoxyribonuclease V activity"/>
    <property type="evidence" value="ECO:0007669"/>
    <property type="project" value="UniProtKB-UniRule"/>
</dbReference>
<gene>
    <name evidence="10" type="primary">nfi</name>
    <name evidence="11" type="ORF">A9B99_22110</name>
</gene>
<comment type="catalytic activity">
    <reaction evidence="10">
        <text>Endonucleolytic cleavage at apurinic or apyrimidinic sites to products with a 5'-phosphate.</text>
        <dbReference type="EC" id="3.1.21.7"/>
    </reaction>
</comment>
<dbReference type="EMBL" id="LYRP01000010">
    <property type="protein sequence ID" value="OAT77354.1"/>
    <property type="molecule type" value="Genomic_DNA"/>
</dbReference>
<evidence type="ECO:0000256" key="6">
    <source>
        <dbReference type="ARBA" id="ARBA00022763"/>
    </source>
</evidence>
<dbReference type="GO" id="GO:0003727">
    <property type="term" value="F:single-stranded RNA binding"/>
    <property type="evidence" value="ECO:0007669"/>
    <property type="project" value="TreeGrafter"/>
</dbReference>
<dbReference type="OrthoDB" id="9790916at2"/>
<proteinExistence type="inferred from homology"/>
<comment type="function">
    <text evidence="10">DNA repair enzyme involved in the repair of deaminated bases. Selectively cleaves double-stranded DNA at the second phosphodiester bond 3' to a deoxyinosine leaving behind the intact lesion on the nicked DNA.</text>
</comment>
<keyword evidence="4 10" id="KW-0479">Metal-binding</keyword>
<dbReference type="AlphaFoldDB" id="A0A1B7L4K7"/>
<dbReference type="NCBIfam" id="NF008629">
    <property type="entry name" value="PRK11617.1"/>
    <property type="match status" value="1"/>
</dbReference>
<keyword evidence="8 10" id="KW-0460">Magnesium</keyword>
<dbReference type="HAMAP" id="MF_00801">
    <property type="entry name" value="Endonuclease_5"/>
    <property type="match status" value="1"/>
</dbReference>
<comment type="subcellular location">
    <subcellularLocation>
        <location evidence="1 10">Cytoplasm</location>
    </subcellularLocation>
</comment>
<evidence type="ECO:0000256" key="10">
    <source>
        <dbReference type="HAMAP-Rule" id="MF_00801"/>
    </source>
</evidence>
<keyword evidence="3 10" id="KW-0540">Nuclease</keyword>
<evidence type="ECO:0000256" key="1">
    <source>
        <dbReference type="ARBA" id="ARBA00004496"/>
    </source>
</evidence>
<evidence type="ECO:0000256" key="8">
    <source>
        <dbReference type="ARBA" id="ARBA00022842"/>
    </source>
</evidence>
<keyword evidence="5 10" id="KW-0255">Endonuclease</keyword>
<dbReference type="Pfam" id="PF04493">
    <property type="entry name" value="Endonuclease_5"/>
    <property type="match status" value="1"/>
</dbReference>
<comment type="similarity">
    <text evidence="10">Belongs to the endonuclease V family.</text>
</comment>
<dbReference type="RefSeq" id="WP_064597118.1">
    <property type="nucleotide sequence ID" value="NZ_LYRP01000010.1"/>
</dbReference>
<sequence>MDLAALRAQQQQLASQVITEDCGVPAEPQLIGGADVGFEQQGTVTRAALVLLSWPGLTLVEYQVARIPTEFPYIPGYLSFRECPALVAAWEKLSRQPDLLFVDGQGIAHPRQFGVASHFGLLVDTPTIGVAKKRLYGTSDSERLAHDGVAPLLSSERSLGWVWRSKLRCLPLFISPGHRVHPDTALAWVQRCTRGYRLPEPTRWADAVASRRPAFIRWQEKMRQVE</sequence>
<keyword evidence="2 10" id="KW-0963">Cytoplasm</keyword>
<protein>
    <recommendedName>
        <fullName evidence="10">Endonuclease V</fullName>
        <ecNumber evidence="10">3.1.21.7</ecNumber>
    </recommendedName>
    <alternativeName>
        <fullName evidence="10">Deoxyinosine 3'endonuclease</fullName>
    </alternativeName>
    <alternativeName>
        <fullName evidence="10">Deoxyribonuclease V</fullName>
        <shortName evidence="10">DNase V</shortName>
    </alternativeName>
</protein>
<dbReference type="GO" id="GO:0000287">
    <property type="term" value="F:magnesium ion binding"/>
    <property type="evidence" value="ECO:0007669"/>
    <property type="project" value="UniProtKB-UniRule"/>
</dbReference>
<dbReference type="Proteomes" id="UP000078225">
    <property type="component" value="Unassembled WGS sequence"/>
</dbReference>
<evidence type="ECO:0000313" key="12">
    <source>
        <dbReference type="Proteomes" id="UP000078225"/>
    </source>
</evidence>
<dbReference type="PANTHER" id="PTHR28511">
    <property type="entry name" value="ENDONUCLEASE V"/>
    <property type="match status" value="1"/>
</dbReference>